<accession>A0A1J1I2B1</accession>
<evidence type="ECO:0000313" key="1">
    <source>
        <dbReference type="EMBL" id="CRK94440.1"/>
    </source>
</evidence>
<dbReference type="Proteomes" id="UP000183832">
    <property type="component" value="Unassembled WGS sequence"/>
</dbReference>
<dbReference type="AlphaFoldDB" id="A0A1J1I2B1"/>
<organism evidence="1 2">
    <name type="scientific">Clunio marinus</name>
    <dbReference type="NCBI Taxonomy" id="568069"/>
    <lineage>
        <taxon>Eukaryota</taxon>
        <taxon>Metazoa</taxon>
        <taxon>Ecdysozoa</taxon>
        <taxon>Arthropoda</taxon>
        <taxon>Hexapoda</taxon>
        <taxon>Insecta</taxon>
        <taxon>Pterygota</taxon>
        <taxon>Neoptera</taxon>
        <taxon>Endopterygota</taxon>
        <taxon>Diptera</taxon>
        <taxon>Nematocera</taxon>
        <taxon>Chironomoidea</taxon>
        <taxon>Chironomidae</taxon>
        <taxon>Clunio</taxon>
    </lineage>
</organism>
<keyword evidence="2" id="KW-1185">Reference proteome</keyword>
<dbReference type="EMBL" id="CVRI01000038">
    <property type="protein sequence ID" value="CRK94440.1"/>
    <property type="molecule type" value="Genomic_DNA"/>
</dbReference>
<reference evidence="1 2" key="1">
    <citation type="submission" date="2015-04" db="EMBL/GenBank/DDBJ databases">
        <authorList>
            <person name="Syromyatnikov M.Y."/>
            <person name="Popov V.N."/>
        </authorList>
    </citation>
    <scope>NUCLEOTIDE SEQUENCE [LARGE SCALE GENOMIC DNA]</scope>
</reference>
<gene>
    <name evidence="1" type="ORF">CLUMA_CG007947</name>
</gene>
<proteinExistence type="predicted"/>
<sequence length="68" mass="8024">MAEKITFSEYPKRNCLTFAKNKTKLTLNTKEIFLVPFDSIRLSQKIFDDGWKRKTNQKNGKSNENVRI</sequence>
<name>A0A1J1I2B1_9DIPT</name>
<evidence type="ECO:0000313" key="2">
    <source>
        <dbReference type="Proteomes" id="UP000183832"/>
    </source>
</evidence>
<protein>
    <submittedName>
        <fullName evidence="1">CLUMA_CG007947, isoform A</fullName>
    </submittedName>
</protein>